<sequence length="399" mass="41972">MEGYSRDLLRGIGGGDEQQRPPPQRLDLETEEVELSLGLSLGGRFGPDRSRLPRSSSVACIMAPEEVAPAPPALARTSSLPTMADADAGDKLSLGGSNAARTNAAEVDRPAPLQGSGVAVEHPATLQGSSVAVGPVAKLPATGSPSPGSSNGEGKRHEGNSADVLARTSSLPAGIEDEWRKRKEAQTLKRLEVKRKRIQRLNSSNVSAEAVGQILEEMNATASAERVESADELSMRNKQAGENVNRSNVRRHLSGLPPTYQATVASSQGSCLPGKLKRHNSAVKGTPRAEERGLPSAVPLSSEGTNGMLPAKSANSTAIVTPSSSALAVRAAALGSRGEQQPVSGRLAARARSTGDVERMMQEMPCVCTKGLPNGRNIEGFLYKYRRAEEIRVNLTSLP</sequence>
<accession>A0ACD5TVD5</accession>
<protein>
    <submittedName>
        <fullName evidence="1">Uncharacterized protein</fullName>
    </submittedName>
</protein>
<proteinExistence type="predicted"/>
<keyword evidence="2" id="KW-1185">Reference proteome</keyword>
<dbReference type="EnsemblPlants" id="AVESA.00010b.r2.1DG0134320.1">
    <property type="protein sequence ID" value="AVESA.00010b.r2.1DG0134320.1.CDS"/>
    <property type="gene ID" value="AVESA.00010b.r2.1DG0134320"/>
</dbReference>
<organism evidence="1 2">
    <name type="scientific">Avena sativa</name>
    <name type="common">Oat</name>
    <dbReference type="NCBI Taxonomy" id="4498"/>
    <lineage>
        <taxon>Eukaryota</taxon>
        <taxon>Viridiplantae</taxon>
        <taxon>Streptophyta</taxon>
        <taxon>Embryophyta</taxon>
        <taxon>Tracheophyta</taxon>
        <taxon>Spermatophyta</taxon>
        <taxon>Magnoliopsida</taxon>
        <taxon>Liliopsida</taxon>
        <taxon>Poales</taxon>
        <taxon>Poaceae</taxon>
        <taxon>BOP clade</taxon>
        <taxon>Pooideae</taxon>
        <taxon>Poodae</taxon>
        <taxon>Poeae</taxon>
        <taxon>Poeae Chloroplast Group 1 (Aveneae type)</taxon>
        <taxon>Aveninae</taxon>
        <taxon>Avena</taxon>
    </lineage>
</organism>
<reference evidence="1" key="2">
    <citation type="submission" date="2025-09" db="UniProtKB">
        <authorList>
            <consortium name="EnsemblPlants"/>
        </authorList>
    </citation>
    <scope>IDENTIFICATION</scope>
</reference>
<evidence type="ECO:0000313" key="2">
    <source>
        <dbReference type="Proteomes" id="UP001732700"/>
    </source>
</evidence>
<reference evidence="1" key="1">
    <citation type="submission" date="2021-05" db="EMBL/GenBank/DDBJ databases">
        <authorList>
            <person name="Scholz U."/>
            <person name="Mascher M."/>
            <person name="Fiebig A."/>
        </authorList>
    </citation>
    <scope>NUCLEOTIDE SEQUENCE [LARGE SCALE GENOMIC DNA]</scope>
</reference>
<dbReference type="Proteomes" id="UP001732700">
    <property type="component" value="Chromosome 1D"/>
</dbReference>
<name>A0ACD5TVD5_AVESA</name>
<evidence type="ECO:0000313" key="1">
    <source>
        <dbReference type="EnsemblPlants" id="AVESA.00010b.r2.1DG0134320.1.CDS"/>
    </source>
</evidence>